<evidence type="ECO:0000313" key="1">
    <source>
        <dbReference type="EMBL" id="TGZ51417.1"/>
    </source>
</evidence>
<evidence type="ECO:0000313" key="2">
    <source>
        <dbReference type="Proteomes" id="UP000310200"/>
    </source>
</evidence>
<dbReference type="EMBL" id="QBLH01001669">
    <property type="protein sequence ID" value="TGZ51417.1"/>
    <property type="molecule type" value="Genomic_DNA"/>
</dbReference>
<comment type="caution">
    <text evidence="1">The sequence shown here is derived from an EMBL/GenBank/DDBJ whole genome shotgun (WGS) entry which is preliminary data.</text>
</comment>
<sequence>MWFWWRSDIVGNKVSHKLSFGGEPRGPAIIMNLLHARQVIPCDYHLENRRREHEEHAPRRSFRPNDGYPGAMTNNTLIWTLECPLAALSWTSTFVPGDIVKTYFMFNAMGYL</sequence>
<accession>A0A4S2KTQ8</accession>
<dbReference type="AlphaFoldDB" id="A0A4S2KTQ8"/>
<dbReference type="Proteomes" id="UP000310200">
    <property type="component" value="Unassembled WGS sequence"/>
</dbReference>
<name>A0A4S2KTQ8_9HYME</name>
<organism evidence="1 2">
    <name type="scientific">Temnothorax longispinosus</name>
    <dbReference type="NCBI Taxonomy" id="300112"/>
    <lineage>
        <taxon>Eukaryota</taxon>
        <taxon>Metazoa</taxon>
        <taxon>Ecdysozoa</taxon>
        <taxon>Arthropoda</taxon>
        <taxon>Hexapoda</taxon>
        <taxon>Insecta</taxon>
        <taxon>Pterygota</taxon>
        <taxon>Neoptera</taxon>
        <taxon>Endopterygota</taxon>
        <taxon>Hymenoptera</taxon>
        <taxon>Apocrita</taxon>
        <taxon>Aculeata</taxon>
        <taxon>Formicoidea</taxon>
        <taxon>Formicidae</taxon>
        <taxon>Myrmicinae</taxon>
        <taxon>Temnothorax</taxon>
    </lineage>
</organism>
<gene>
    <name evidence="1" type="ORF">DBV15_08969</name>
</gene>
<protein>
    <submittedName>
        <fullName evidence="1">Uncharacterized protein</fullName>
    </submittedName>
</protein>
<keyword evidence="2" id="KW-1185">Reference proteome</keyword>
<reference evidence="1 2" key="1">
    <citation type="journal article" date="2019" name="Philos. Trans. R. Soc. Lond., B, Biol. Sci.">
        <title>Ant behaviour and brain gene expression of defending hosts depend on the ecological success of the intruding social parasite.</title>
        <authorList>
            <person name="Kaur R."/>
            <person name="Stoldt M."/>
            <person name="Jongepier E."/>
            <person name="Feldmeyer B."/>
            <person name="Menzel F."/>
            <person name="Bornberg-Bauer E."/>
            <person name="Foitzik S."/>
        </authorList>
    </citation>
    <scope>NUCLEOTIDE SEQUENCE [LARGE SCALE GENOMIC DNA]</scope>
    <source>
        <tissue evidence="1">Whole body</tissue>
    </source>
</reference>
<proteinExistence type="predicted"/>